<feature type="domain" description="Chaplin" evidence="9">
    <location>
        <begin position="31"/>
        <end position="71"/>
    </location>
</feature>
<dbReference type="Proteomes" id="UP000586976">
    <property type="component" value="Unassembled WGS sequence"/>
</dbReference>
<dbReference type="AlphaFoldDB" id="A0A7W2CXT6"/>
<feature type="chain" id="PRO_5030677029" evidence="8">
    <location>
        <begin position="21"/>
        <end position="74"/>
    </location>
</feature>
<keyword evidence="6 7" id="KW-0034">Amyloid</keyword>
<evidence type="ECO:0000313" key="11">
    <source>
        <dbReference type="Proteomes" id="UP000586976"/>
    </source>
</evidence>
<name>A0A7W2CXT6_9ACTN</name>
<reference evidence="10 11" key="1">
    <citation type="submission" date="2020-07" db="EMBL/GenBank/DDBJ databases">
        <title>Streptomyces isolated from Indian soil.</title>
        <authorList>
            <person name="Mandal S."/>
            <person name="Maiti P.K."/>
        </authorList>
    </citation>
    <scope>NUCLEOTIDE SEQUENCE [LARGE SCALE GENOMIC DNA]</scope>
    <source>
        <strain evidence="10 11">PSKA54</strain>
    </source>
</reference>
<dbReference type="GO" id="GO:0007155">
    <property type="term" value="P:cell adhesion"/>
    <property type="evidence" value="ECO:0007669"/>
    <property type="project" value="UniProtKB-KW"/>
</dbReference>
<evidence type="ECO:0000256" key="1">
    <source>
        <dbReference type="ARBA" id="ARBA00004191"/>
    </source>
</evidence>
<keyword evidence="11" id="KW-1185">Reference proteome</keyword>
<evidence type="ECO:0000256" key="5">
    <source>
        <dbReference type="ARBA" id="ARBA00022889"/>
    </source>
</evidence>
<accession>A0A7W2CXT6</accession>
<evidence type="ECO:0000256" key="2">
    <source>
        <dbReference type="ARBA" id="ARBA00022512"/>
    </source>
</evidence>
<comment type="caution">
    <text evidence="10">The sequence shown here is derived from an EMBL/GenBank/DDBJ whole genome shotgun (WGS) entry which is preliminary data.</text>
</comment>
<dbReference type="PROSITE" id="PS51884">
    <property type="entry name" value="CHAPLIN"/>
    <property type="match status" value="1"/>
</dbReference>
<gene>
    <name evidence="10" type="ORF">H1V43_06515</name>
</gene>
<keyword evidence="2" id="KW-0134">Cell wall</keyword>
<dbReference type="Pfam" id="PF03777">
    <property type="entry name" value="ChpA-C"/>
    <property type="match status" value="1"/>
</dbReference>
<evidence type="ECO:0000256" key="4">
    <source>
        <dbReference type="ARBA" id="ARBA00022729"/>
    </source>
</evidence>
<keyword evidence="4 8" id="KW-0732">Signal</keyword>
<proteinExistence type="predicted"/>
<organism evidence="10 11">
    <name type="scientific">Streptomyces himalayensis subsp. aureolus</name>
    <dbReference type="NCBI Taxonomy" id="2758039"/>
    <lineage>
        <taxon>Bacteria</taxon>
        <taxon>Bacillati</taxon>
        <taxon>Actinomycetota</taxon>
        <taxon>Actinomycetes</taxon>
        <taxon>Kitasatosporales</taxon>
        <taxon>Streptomycetaceae</taxon>
        <taxon>Streptomyces</taxon>
        <taxon>Streptomyces himalayensis</taxon>
    </lineage>
</organism>
<evidence type="ECO:0000256" key="6">
    <source>
        <dbReference type="ARBA" id="ARBA00023087"/>
    </source>
</evidence>
<dbReference type="RefSeq" id="WP_181863091.1">
    <property type="nucleotide sequence ID" value="NZ_JACEQY010000004.1"/>
</dbReference>
<dbReference type="EMBL" id="JACEQY010000004">
    <property type="protein sequence ID" value="MBA4861039.1"/>
    <property type="molecule type" value="Genomic_DNA"/>
</dbReference>
<comment type="subcellular location">
    <subcellularLocation>
        <location evidence="1">Secreted</location>
        <location evidence="1">Cell wall</location>
    </subcellularLocation>
</comment>
<evidence type="ECO:0000259" key="9">
    <source>
        <dbReference type="PROSITE" id="PS51884"/>
    </source>
</evidence>
<dbReference type="InterPro" id="IPR005528">
    <property type="entry name" value="ChpA-H"/>
</dbReference>
<sequence>MLAAAAATGFLSLPGAYALADADASGSASDSPGILSGNDIQAPVDVPVDVCGNTVDVVAAVNPAVGNTLRKRRR</sequence>
<evidence type="ECO:0000256" key="8">
    <source>
        <dbReference type="SAM" id="SignalP"/>
    </source>
</evidence>
<evidence type="ECO:0000313" key="10">
    <source>
        <dbReference type="EMBL" id="MBA4861039.1"/>
    </source>
</evidence>
<keyword evidence="5" id="KW-0130">Cell adhesion</keyword>
<feature type="signal peptide" evidence="8">
    <location>
        <begin position="1"/>
        <end position="20"/>
    </location>
</feature>
<evidence type="ECO:0000256" key="3">
    <source>
        <dbReference type="ARBA" id="ARBA00022525"/>
    </source>
</evidence>
<evidence type="ECO:0000256" key="7">
    <source>
        <dbReference type="PROSITE-ProRule" id="PRU01232"/>
    </source>
</evidence>
<keyword evidence="3" id="KW-0964">Secreted</keyword>
<protein>
    <submittedName>
        <fullName evidence="10">Chaplin</fullName>
    </submittedName>
</protein>